<accession>A0A378U0R4</accession>
<dbReference type="Proteomes" id="UP000254927">
    <property type="component" value="Unassembled WGS sequence"/>
</dbReference>
<dbReference type="PROSITE" id="PS51257">
    <property type="entry name" value="PROKAR_LIPOPROTEIN"/>
    <property type="match status" value="1"/>
</dbReference>
<dbReference type="EMBL" id="UGQW01000002">
    <property type="protein sequence ID" value="STZ67763.1"/>
    <property type="molecule type" value="Genomic_DNA"/>
</dbReference>
<sequence>MMKTKYLAAVSALLLAGCVYSETPYGRYAVIDLPVESRTTINKTVTINAPPGTTVVYGDATPASVYQGGYDCYYDRGNRRRCYPRHNPPPRQVYRVEGQSGSIGQTYEGGGYYIGGQISR</sequence>
<protein>
    <recommendedName>
        <fullName evidence="4">Lipoprotein</fullName>
    </recommendedName>
</protein>
<feature type="signal peptide" evidence="1">
    <location>
        <begin position="1"/>
        <end position="21"/>
    </location>
</feature>
<evidence type="ECO:0008006" key="4">
    <source>
        <dbReference type="Google" id="ProtNLM"/>
    </source>
</evidence>
<feature type="chain" id="PRO_5016598066" description="Lipoprotein" evidence="1">
    <location>
        <begin position="22"/>
        <end position="120"/>
    </location>
</feature>
<name>A0A378U0R4_NEIEL</name>
<keyword evidence="1" id="KW-0732">Signal</keyword>
<dbReference type="AlphaFoldDB" id="A0A378U0R4"/>
<proteinExistence type="predicted"/>
<evidence type="ECO:0000313" key="2">
    <source>
        <dbReference type="EMBL" id="STZ67763.1"/>
    </source>
</evidence>
<evidence type="ECO:0000313" key="3">
    <source>
        <dbReference type="Proteomes" id="UP000254927"/>
    </source>
</evidence>
<dbReference type="GeneID" id="93353398"/>
<organism evidence="2 3">
    <name type="scientific">Neisseria elongata</name>
    <dbReference type="NCBI Taxonomy" id="495"/>
    <lineage>
        <taxon>Bacteria</taxon>
        <taxon>Pseudomonadati</taxon>
        <taxon>Pseudomonadota</taxon>
        <taxon>Betaproteobacteria</taxon>
        <taxon>Neisseriales</taxon>
        <taxon>Neisseriaceae</taxon>
        <taxon>Neisseria</taxon>
    </lineage>
</organism>
<gene>
    <name evidence="2" type="ORF">NCTC10660_01252</name>
</gene>
<evidence type="ECO:0000256" key="1">
    <source>
        <dbReference type="SAM" id="SignalP"/>
    </source>
</evidence>
<reference evidence="2 3" key="1">
    <citation type="submission" date="2018-06" db="EMBL/GenBank/DDBJ databases">
        <authorList>
            <consortium name="Pathogen Informatics"/>
            <person name="Doyle S."/>
        </authorList>
    </citation>
    <scope>NUCLEOTIDE SEQUENCE [LARGE SCALE GENOMIC DNA]</scope>
    <source>
        <strain evidence="2 3">NCTC10660</strain>
    </source>
</reference>
<dbReference type="RefSeq" id="WP_370446633.1">
    <property type="nucleotide sequence ID" value="NZ_CP031252.1"/>
</dbReference>